<feature type="region of interest" description="Disordered" evidence="1">
    <location>
        <begin position="1"/>
        <end position="30"/>
    </location>
</feature>
<dbReference type="OrthoDB" id="10383887at2759"/>
<accession>A0A6D2I6W0</accession>
<name>A0A6D2I6W0_9BRAS</name>
<dbReference type="AlphaFoldDB" id="A0A6D2I6W0"/>
<dbReference type="EMBL" id="CACVBM020000688">
    <property type="protein sequence ID" value="CAA7022428.1"/>
    <property type="molecule type" value="Genomic_DNA"/>
</dbReference>
<sequence length="98" mass="11616">MGDFHGSRPRQRKYQPSLQEPKAKTEEAERGRKKLALWIGRESENLPPIGLISTIHKRFQIKGRRIEIEIGKGEEAVWFFGICESEKEEEFWRRSRMC</sequence>
<comment type="caution">
    <text evidence="2">The sequence shown here is derived from an EMBL/GenBank/DDBJ whole genome shotgun (WGS) entry which is preliminary data.</text>
</comment>
<reference evidence="2" key="1">
    <citation type="submission" date="2020-01" db="EMBL/GenBank/DDBJ databases">
        <authorList>
            <person name="Mishra B."/>
        </authorList>
    </citation>
    <scope>NUCLEOTIDE SEQUENCE [LARGE SCALE GENOMIC DNA]</scope>
</reference>
<feature type="compositionally biased region" description="Basic and acidic residues" evidence="1">
    <location>
        <begin position="21"/>
        <end position="30"/>
    </location>
</feature>
<dbReference type="Proteomes" id="UP000467841">
    <property type="component" value="Unassembled WGS sequence"/>
</dbReference>
<evidence type="ECO:0000313" key="2">
    <source>
        <dbReference type="EMBL" id="CAA7022428.1"/>
    </source>
</evidence>
<evidence type="ECO:0000256" key="1">
    <source>
        <dbReference type="SAM" id="MobiDB-lite"/>
    </source>
</evidence>
<protein>
    <submittedName>
        <fullName evidence="2">Uncharacterized protein</fullName>
    </submittedName>
</protein>
<proteinExistence type="predicted"/>
<gene>
    <name evidence="2" type="ORF">MERR_LOCUS9663</name>
</gene>
<evidence type="ECO:0000313" key="3">
    <source>
        <dbReference type="Proteomes" id="UP000467841"/>
    </source>
</evidence>
<organism evidence="2 3">
    <name type="scientific">Microthlaspi erraticum</name>
    <dbReference type="NCBI Taxonomy" id="1685480"/>
    <lineage>
        <taxon>Eukaryota</taxon>
        <taxon>Viridiplantae</taxon>
        <taxon>Streptophyta</taxon>
        <taxon>Embryophyta</taxon>
        <taxon>Tracheophyta</taxon>
        <taxon>Spermatophyta</taxon>
        <taxon>Magnoliopsida</taxon>
        <taxon>eudicotyledons</taxon>
        <taxon>Gunneridae</taxon>
        <taxon>Pentapetalae</taxon>
        <taxon>rosids</taxon>
        <taxon>malvids</taxon>
        <taxon>Brassicales</taxon>
        <taxon>Brassicaceae</taxon>
        <taxon>Coluteocarpeae</taxon>
        <taxon>Microthlaspi</taxon>
    </lineage>
</organism>
<keyword evidence="3" id="KW-1185">Reference proteome</keyword>